<protein>
    <submittedName>
        <fullName evidence="1">Uncharacterized protein</fullName>
    </submittedName>
</protein>
<dbReference type="EMBL" id="CP092867">
    <property type="protein sequence ID" value="UYV67626.1"/>
    <property type="molecule type" value="Genomic_DNA"/>
</dbReference>
<dbReference type="Proteomes" id="UP001235939">
    <property type="component" value="Chromosome 05"/>
</dbReference>
<evidence type="ECO:0000313" key="1">
    <source>
        <dbReference type="EMBL" id="UYV67626.1"/>
    </source>
</evidence>
<keyword evidence="2" id="KW-1185">Reference proteome</keyword>
<reference evidence="1 2" key="1">
    <citation type="submission" date="2022-01" db="EMBL/GenBank/DDBJ databases">
        <title>A chromosomal length assembly of Cordylochernes scorpioides.</title>
        <authorList>
            <person name="Zeh D."/>
            <person name="Zeh J."/>
        </authorList>
    </citation>
    <scope>NUCLEOTIDE SEQUENCE [LARGE SCALE GENOMIC DNA]</scope>
    <source>
        <strain evidence="1">IN4F17</strain>
        <tissue evidence="1">Whole Body</tissue>
    </source>
</reference>
<evidence type="ECO:0000313" key="2">
    <source>
        <dbReference type="Proteomes" id="UP001235939"/>
    </source>
</evidence>
<name>A0ABY6KFK0_9ARAC</name>
<proteinExistence type="predicted"/>
<sequence>MKVMEKRYQGVWDCQMTAHYCWNLSRDLPEYIYKRKSKRVKFMKDCLPFCHFRKIQRDLKIALFRELDPILKTAYLILIEDLGKFTQNKTLIYENS</sequence>
<accession>A0ABY6KFK0</accession>
<organism evidence="1 2">
    <name type="scientific">Cordylochernes scorpioides</name>
    <dbReference type="NCBI Taxonomy" id="51811"/>
    <lineage>
        <taxon>Eukaryota</taxon>
        <taxon>Metazoa</taxon>
        <taxon>Ecdysozoa</taxon>
        <taxon>Arthropoda</taxon>
        <taxon>Chelicerata</taxon>
        <taxon>Arachnida</taxon>
        <taxon>Pseudoscorpiones</taxon>
        <taxon>Cheliferoidea</taxon>
        <taxon>Chernetidae</taxon>
        <taxon>Cordylochernes</taxon>
    </lineage>
</organism>
<gene>
    <name evidence="1" type="ORF">LAZ67_5001400</name>
</gene>